<dbReference type="AlphaFoldDB" id="W7MPJ0"/>
<dbReference type="GeneID" id="30073373"/>
<feature type="transmembrane region" description="Helical" evidence="1">
    <location>
        <begin position="85"/>
        <end position="104"/>
    </location>
</feature>
<feature type="transmembrane region" description="Helical" evidence="1">
    <location>
        <begin position="52"/>
        <end position="73"/>
    </location>
</feature>
<protein>
    <submittedName>
        <fullName evidence="2">Uncharacterized protein</fullName>
    </submittedName>
</protein>
<keyword evidence="1" id="KW-0472">Membrane</keyword>
<dbReference type="Proteomes" id="UP000009096">
    <property type="component" value="Chromosome 5"/>
</dbReference>
<organism evidence="2 3">
    <name type="scientific">Gibberella moniliformis (strain M3125 / FGSC 7600)</name>
    <name type="common">Maize ear and stalk rot fungus</name>
    <name type="synonym">Fusarium verticillioides</name>
    <dbReference type="NCBI Taxonomy" id="334819"/>
    <lineage>
        <taxon>Eukaryota</taxon>
        <taxon>Fungi</taxon>
        <taxon>Dikarya</taxon>
        <taxon>Ascomycota</taxon>
        <taxon>Pezizomycotina</taxon>
        <taxon>Sordariomycetes</taxon>
        <taxon>Hypocreomycetidae</taxon>
        <taxon>Hypocreales</taxon>
        <taxon>Nectriaceae</taxon>
        <taxon>Fusarium</taxon>
        <taxon>Fusarium fujikuroi species complex</taxon>
    </lineage>
</organism>
<keyword evidence="1" id="KW-1133">Transmembrane helix</keyword>
<accession>W7MPJ0</accession>
<keyword evidence="1" id="KW-0812">Transmembrane</keyword>
<dbReference type="EMBL" id="CM000582">
    <property type="protein sequence ID" value="EWG49505.1"/>
    <property type="molecule type" value="Genomic_DNA"/>
</dbReference>
<dbReference type="VEuPathDB" id="FungiDB:FVEG_16497"/>
<dbReference type="RefSeq" id="XP_018755696.1">
    <property type="nucleotide sequence ID" value="XM_018905720.1"/>
</dbReference>
<proteinExistence type="predicted"/>
<evidence type="ECO:0000313" key="3">
    <source>
        <dbReference type="Proteomes" id="UP000009096"/>
    </source>
</evidence>
<keyword evidence="3" id="KW-1185">Reference proteome</keyword>
<name>W7MPJ0_GIBM7</name>
<dbReference type="EMBL" id="DS022253">
    <property type="protein sequence ID" value="EWG49505.1"/>
    <property type="molecule type" value="Genomic_DNA"/>
</dbReference>
<sequence length="114" mass="12743">MLYLSSEDFTKVFFYASLVHLSLLMTVHHFSSHFSPSYDSSGSIQKTTPAKYKLAVLSFLSFLNAALLIVWGTLESTPASLQTQVFVLGLVMLLAWIVIQCTFLDPPPDKPKTR</sequence>
<gene>
    <name evidence="2" type="ORF">FVEG_16497</name>
</gene>
<reference evidence="2 3" key="1">
    <citation type="journal article" date="2010" name="Nature">
        <title>Comparative genomics reveals mobile pathogenicity chromosomes in Fusarium.</title>
        <authorList>
            <person name="Ma L.J."/>
            <person name="van der Does H.C."/>
            <person name="Borkovich K.A."/>
            <person name="Coleman J.J."/>
            <person name="Daboussi M.J."/>
            <person name="Di Pietro A."/>
            <person name="Dufresne M."/>
            <person name="Freitag M."/>
            <person name="Grabherr M."/>
            <person name="Henrissat B."/>
            <person name="Houterman P.M."/>
            <person name="Kang S."/>
            <person name="Shim W.B."/>
            <person name="Woloshuk C."/>
            <person name="Xie X."/>
            <person name="Xu J.R."/>
            <person name="Antoniw J."/>
            <person name="Baker S.E."/>
            <person name="Bluhm B.H."/>
            <person name="Breakspear A."/>
            <person name="Brown D.W."/>
            <person name="Butchko R.A."/>
            <person name="Chapman S."/>
            <person name="Coulson R."/>
            <person name="Coutinho P.M."/>
            <person name="Danchin E.G."/>
            <person name="Diener A."/>
            <person name="Gale L.R."/>
            <person name="Gardiner D.M."/>
            <person name="Goff S."/>
            <person name="Hammond-Kosack K.E."/>
            <person name="Hilburn K."/>
            <person name="Hua-Van A."/>
            <person name="Jonkers W."/>
            <person name="Kazan K."/>
            <person name="Kodira C.D."/>
            <person name="Koehrsen M."/>
            <person name="Kumar L."/>
            <person name="Lee Y.H."/>
            <person name="Li L."/>
            <person name="Manners J.M."/>
            <person name="Miranda-Saavedra D."/>
            <person name="Mukherjee M."/>
            <person name="Park G."/>
            <person name="Park J."/>
            <person name="Park S.Y."/>
            <person name="Proctor R.H."/>
            <person name="Regev A."/>
            <person name="Ruiz-Roldan M.C."/>
            <person name="Sain D."/>
            <person name="Sakthikumar S."/>
            <person name="Sykes S."/>
            <person name="Schwartz D.C."/>
            <person name="Turgeon B.G."/>
            <person name="Wapinski I."/>
            <person name="Yoder O."/>
            <person name="Young S."/>
            <person name="Zeng Q."/>
            <person name="Zhou S."/>
            <person name="Galagan J."/>
            <person name="Cuomo C.A."/>
            <person name="Kistler H.C."/>
            <person name="Rep M."/>
        </authorList>
    </citation>
    <scope>NUCLEOTIDE SEQUENCE [LARGE SCALE GENOMIC DNA]</scope>
    <source>
        <strain evidence="3">M3125 / FGSC 7600</strain>
    </source>
</reference>
<evidence type="ECO:0000256" key="1">
    <source>
        <dbReference type="SAM" id="Phobius"/>
    </source>
</evidence>
<dbReference type="OrthoDB" id="10291567at2759"/>
<dbReference type="KEGG" id="fvr:FVEG_16497"/>
<feature type="transmembrane region" description="Helical" evidence="1">
    <location>
        <begin position="12"/>
        <end position="31"/>
    </location>
</feature>
<evidence type="ECO:0000313" key="2">
    <source>
        <dbReference type="EMBL" id="EWG49505.1"/>
    </source>
</evidence>